<dbReference type="InterPro" id="IPR018114">
    <property type="entry name" value="TRYPSIN_HIS"/>
</dbReference>
<dbReference type="PROSITE" id="PS00135">
    <property type="entry name" value="TRYPSIN_SER"/>
    <property type="match status" value="1"/>
</dbReference>
<evidence type="ECO:0000256" key="1">
    <source>
        <dbReference type="SAM" id="MobiDB-lite"/>
    </source>
</evidence>
<dbReference type="EMBL" id="JADOUE010000001">
    <property type="protein sequence ID" value="MBG6122023.1"/>
    <property type="molecule type" value="Genomic_DNA"/>
</dbReference>
<gene>
    <name evidence="4" type="ORF">IW254_000992</name>
</gene>
<feature type="region of interest" description="Disordered" evidence="1">
    <location>
        <begin position="145"/>
        <end position="170"/>
    </location>
</feature>
<dbReference type="SUPFAM" id="SSF50494">
    <property type="entry name" value="Trypsin-like serine proteases"/>
    <property type="match status" value="1"/>
</dbReference>
<dbReference type="InterPro" id="IPR043504">
    <property type="entry name" value="Peptidase_S1_PA_chymotrypsin"/>
</dbReference>
<dbReference type="GO" id="GO:0006508">
    <property type="term" value="P:proteolysis"/>
    <property type="evidence" value="ECO:0007669"/>
    <property type="project" value="InterPro"/>
</dbReference>
<proteinExistence type="predicted"/>
<evidence type="ECO:0000259" key="3">
    <source>
        <dbReference type="Pfam" id="PF00089"/>
    </source>
</evidence>
<evidence type="ECO:0000256" key="2">
    <source>
        <dbReference type="SAM" id="Phobius"/>
    </source>
</evidence>
<comment type="caution">
    <text evidence="4">The sequence shown here is derived from an EMBL/GenBank/DDBJ whole genome shotgun (WGS) entry which is preliminary data.</text>
</comment>
<protein>
    <recommendedName>
        <fullName evidence="3">Peptidase S1 domain-containing protein</fullName>
    </recommendedName>
</protein>
<dbReference type="GO" id="GO:0004252">
    <property type="term" value="F:serine-type endopeptidase activity"/>
    <property type="evidence" value="ECO:0007669"/>
    <property type="project" value="InterPro"/>
</dbReference>
<keyword evidence="5" id="KW-1185">Reference proteome</keyword>
<evidence type="ECO:0000313" key="5">
    <source>
        <dbReference type="Proteomes" id="UP000658613"/>
    </source>
</evidence>
<keyword evidence="2" id="KW-0812">Transmembrane</keyword>
<feature type="domain" description="Peptidase S1" evidence="3">
    <location>
        <begin position="206"/>
        <end position="372"/>
    </location>
</feature>
<name>A0A931GRI8_9CORY</name>
<keyword evidence="2" id="KW-0472">Membrane</keyword>
<dbReference type="RefSeq" id="WP_231375426.1">
    <property type="nucleotide sequence ID" value="NZ_CP046980.1"/>
</dbReference>
<feature type="region of interest" description="Disordered" evidence="1">
    <location>
        <begin position="1"/>
        <end position="105"/>
    </location>
</feature>
<dbReference type="InterPro" id="IPR001254">
    <property type="entry name" value="Trypsin_dom"/>
</dbReference>
<accession>A0A931GRI8</accession>
<feature type="compositionally biased region" description="Low complexity" evidence="1">
    <location>
        <begin position="56"/>
        <end position="83"/>
    </location>
</feature>
<reference evidence="4" key="1">
    <citation type="submission" date="2020-11" db="EMBL/GenBank/DDBJ databases">
        <title>Sequencing the genomes of 1000 actinobacteria strains.</title>
        <authorList>
            <person name="Klenk H.-P."/>
        </authorList>
    </citation>
    <scope>NUCLEOTIDE SEQUENCE</scope>
    <source>
        <strain evidence="4">DSM 45632</strain>
    </source>
</reference>
<feature type="transmembrane region" description="Helical" evidence="2">
    <location>
        <begin position="115"/>
        <end position="137"/>
    </location>
</feature>
<feature type="compositionally biased region" description="Low complexity" evidence="1">
    <location>
        <begin position="30"/>
        <end position="46"/>
    </location>
</feature>
<dbReference type="Gene3D" id="2.40.10.10">
    <property type="entry name" value="Trypsin-like serine proteases"/>
    <property type="match status" value="2"/>
</dbReference>
<dbReference type="InterPro" id="IPR009003">
    <property type="entry name" value="Peptidase_S1_PA"/>
</dbReference>
<dbReference type="InterPro" id="IPR033116">
    <property type="entry name" value="TRYPSIN_SER"/>
</dbReference>
<evidence type="ECO:0000313" key="4">
    <source>
        <dbReference type="EMBL" id="MBG6122023.1"/>
    </source>
</evidence>
<dbReference type="Pfam" id="PF00089">
    <property type="entry name" value="Trypsin"/>
    <property type="match status" value="1"/>
</dbReference>
<sequence>MEPQQPGRGARPDQPRRHAGPKHALRPEQRQTGQRPPQQQPRQPQQRPTPPPGRRPTPANGQRTAPQRRQQAPGNQPPQRRQLGPPPGHPHYQGPPFGADHVAFEEPPRNTGVALTLWIAFLMVLGFTIASVAWIAMSNEDWTTMRSQERQENSAARRPPEGIPAEERPEVPKVRVPEMAMWAPGTLIASTDHYPQPGEHFTAQTCTVAFSFSSAAGKNYAVTAGHCGDEGDLVWPTSASTAADYKREAGKFIYSGLSSPGAENIDVGIIEITDPDRYMPLVGDVIPTGLYTGDMKKGNKICKTGGTTGYTCGTFEASDRAQIIRTDGDEERETNGDLGKVCALPGDSGGPVFYEVSGRAAIIGVVSGTEAGRAKEPCDAPDSKDKTMSYSSYEQVTQVIDKVVPDALWIDQAW</sequence>
<dbReference type="AlphaFoldDB" id="A0A931GRI8"/>
<organism evidence="4 5">
    <name type="scientific">Corynebacterium aquatimens</name>
    <dbReference type="NCBI Taxonomy" id="1190508"/>
    <lineage>
        <taxon>Bacteria</taxon>
        <taxon>Bacillati</taxon>
        <taxon>Actinomycetota</taxon>
        <taxon>Actinomycetes</taxon>
        <taxon>Mycobacteriales</taxon>
        <taxon>Corynebacteriaceae</taxon>
        <taxon>Corynebacterium</taxon>
    </lineage>
</organism>
<keyword evidence="2" id="KW-1133">Transmembrane helix</keyword>
<dbReference type="PROSITE" id="PS00134">
    <property type="entry name" value="TRYPSIN_HIS"/>
    <property type="match status" value="1"/>
</dbReference>
<dbReference type="Proteomes" id="UP000658613">
    <property type="component" value="Unassembled WGS sequence"/>
</dbReference>